<dbReference type="PATRIC" id="fig|1307436.3.peg.4600"/>
<organism evidence="2 3">
    <name type="scientific">Cytobacillus firmus DS1</name>
    <dbReference type="NCBI Taxonomy" id="1307436"/>
    <lineage>
        <taxon>Bacteria</taxon>
        <taxon>Bacillati</taxon>
        <taxon>Bacillota</taxon>
        <taxon>Bacilli</taxon>
        <taxon>Bacillales</taxon>
        <taxon>Bacillaceae</taxon>
        <taxon>Cytobacillus</taxon>
    </lineage>
</organism>
<dbReference type="OrthoDB" id="10009701at2"/>
<dbReference type="EMBL" id="APVL01000025">
    <property type="protein sequence ID" value="EWG08963.1"/>
    <property type="molecule type" value="Genomic_DNA"/>
</dbReference>
<proteinExistence type="predicted"/>
<dbReference type="Proteomes" id="UP000019270">
    <property type="component" value="Unassembled WGS sequence"/>
</dbReference>
<sequence length="190" mass="22276">MDYHSNLLQIEKPLLEFTHLFRIEMEKDNSISDVIVRSFKSKEDANNIMNQMVFTLEKFVENQKQNYMKLTDENREVRNRSQILGANKMKFNLNISRDTLYTTLTVMCLLLILIFVGRALINTMNNMSKDISHETTKKEALVADYLKAETSELILERKSFSSSDYQVIYDGKEYLVRFEGEEITKFVSVD</sequence>
<protein>
    <submittedName>
        <fullName evidence="2">Uncharacterized protein</fullName>
    </submittedName>
</protein>
<comment type="caution">
    <text evidence="2">The sequence shown here is derived from an EMBL/GenBank/DDBJ whole genome shotgun (WGS) entry which is preliminary data.</text>
</comment>
<accession>W7KS40</accession>
<dbReference type="RefSeq" id="WP_035332674.1">
    <property type="nucleotide sequence ID" value="NZ_APVL01000025.1"/>
</dbReference>
<dbReference type="AlphaFoldDB" id="W7KS40"/>
<keyword evidence="1" id="KW-0472">Membrane</keyword>
<keyword evidence="1" id="KW-1133">Transmembrane helix</keyword>
<evidence type="ECO:0000256" key="1">
    <source>
        <dbReference type="SAM" id="Phobius"/>
    </source>
</evidence>
<feature type="transmembrane region" description="Helical" evidence="1">
    <location>
        <begin position="99"/>
        <end position="121"/>
    </location>
</feature>
<evidence type="ECO:0000313" key="2">
    <source>
        <dbReference type="EMBL" id="EWG08963.1"/>
    </source>
</evidence>
<keyword evidence="1" id="KW-0812">Transmembrane</keyword>
<reference evidence="2 3" key="2">
    <citation type="journal article" date="2016" name="Sci. Rep.">
        <title>A novel serine protease, Sep1, from Bacillus firmus DS-1 has nematicidal activity and degrades multiple intestinal-associated nematode proteins.</title>
        <authorList>
            <person name="Geng C."/>
            <person name="Nie X."/>
            <person name="Tang Z."/>
            <person name="Zhang Y."/>
            <person name="Lin J."/>
            <person name="Sun M."/>
            <person name="Peng D."/>
        </authorList>
    </citation>
    <scope>NUCLEOTIDE SEQUENCE [LARGE SCALE GENOMIC DNA]</scope>
    <source>
        <strain evidence="2 3">DS1</strain>
    </source>
</reference>
<reference evidence="3" key="1">
    <citation type="submission" date="2013-03" db="EMBL/GenBank/DDBJ databases">
        <title>Draft genome sequence of Bacillus firmus DS1.</title>
        <authorList>
            <person name="Peng D."/>
            <person name="Zhu L."/>
            <person name="Sun M."/>
        </authorList>
    </citation>
    <scope>NUCLEOTIDE SEQUENCE [LARGE SCALE GENOMIC DNA]</scope>
    <source>
        <strain evidence="3">DS1</strain>
    </source>
</reference>
<gene>
    <name evidence="2" type="ORF">PBF_21558</name>
</gene>
<evidence type="ECO:0000313" key="3">
    <source>
        <dbReference type="Proteomes" id="UP000019270"/>
    </source>
</evidence>
<name>W7KS40_CYTFI</name>